<evidence type="ECO:0000256" key="2">
    <source>
        <dbReference type="ARBA" id="ARBA00022723"/>
    </source>
</evidence>
<evidence type="ECO:0000256" key="4">
    <source>
        <dbReference type="ARBA" id="ARBA00022833"/>
    </source>
</evidence>
<dbReference type="PANTHER" id="PTHR13948">
    <property type="entry name" value="RNA-BINDING PROTEIN"/>
    <property type="match status" value="1"/>
</dbReference>
<evidence type="ECO:0000256" key="5">
    <source>
        <dbReference type="ARBA" id="ARBA00023242"/>
    </source>
</evidence>
<feature type="domain" description="RRM" evidence="9">
    <location>
        <begin position="528"/>
        <end position="613"/>
    </location>
</feature>
<keyword evidence="2" id="KW-0479">Metal-binding</keyword>
<dbReference type="CDD" id="cd16074">
    <property type="entry name" value="OCRE"/>
    <property type="match status" value="1"/>
</dbReference>
<keyword evidence="6" id="KW-0694">RNA-binding</keyword>
<dbReference type="InterPro" id="IPR001876">
    <property type="entry name" value="Znf_RanBP2"/>
</dbReference>
<reference evidence="11 12" key="1">
    <citation type="submission" date="2020-08" db="EMBL/GenBank/DDBJ databases">
        <authorList>
            <person name="Ramaprasad A."/>
        </authorList>
    </citation>
    <scope>NUCLEOTIDE SEQUENCE [LARGE SCALE GENOMIC DNA]</scope>
</reference>
<dbReference type="InterPro" id="IPR000504">
    <property type="entry name" value="RRM_dom"/>
</dbReference>
<dbReference type="Gene3D" id="3.30.70.330">
    <property type="match status" value="1"/>
</dbReference>
<evidence type="ECO:0000256" key="7">
    <source>
        <dbReference type="PROSITE-ProRule" id="PRU00322"/>
    </source>
</evidence>
<evidence type="ECO:0000256" key="8">
    <source>
        <dbReference type="SAM" id="MobiDB-lite"/>
    </source>
</evidence>
<keyword evidence="3 7" id="KW-0863">Zinc-finger</keyword>
<dbReference type="Gene3D" id="4.10.1060.10">
    <property type="entry name" value="Zinc finger, RanBP2-type"/>
    <property type="match status" value="1"/>
</dbReference>
<dbReference type="AlphaFoldDB" id="A0A6V7SDS9"/>
<dbReference type="EMBL" id="LR865389">
    <property type="protein sequence ID" value="CAD2095633.1"/>
    <property type="molecule type" value="Genomic_DNA"/>
</dbReference>
<name>A0A6V7SDS9_PLAVN</name>
<dbReference type="PANTHER" id="PTHR13948:SF3">
    <property type="entry name" value="FI21118P1"/>
    <property type="match status" value="1"/>
</dbReference>
<dbReference type="CDD" id="cd00590">
    <property type="entry name" value="RRM_SF"/>
    <property type="match status" value="1"/>
</dbReference>
<gene>
    <name evidence="11" type="ORF">PVBDA_1103040</name>
</gene>
<feature type="compositionally biased region" description="Acidic residues" evidence="8">
    <location>
        <begin position="838"/>
        <end position="848"/>
    </location>
</feature>
<feature type="compositionally biased region" description="Polar residues" evidence="8">
    <location>
        <begin position="858"/>
        <end position="867"/>
    </location>
</feature>
<feature type="compositionally biased region" description="Basic and acidic residues" evidence="8">
    <location>
        <begin position="7"/>
        <end position="47"/>
    </location>
</feature>
<feature type="region of interest" description="Disordered" evidence="8">
    <location>
        <begin position="85"/>
        <end position="185"/>
    </location>
</feature>
<evidence type="ECO:0000259" key="10">
    <source>
        <dbReference type="PROSITE" id="PS50199"/>
    </source>
</evidence>
<protein>
    <submittedName>
        <fullName evidence="11">Ran-binding protein, putative</fullName>
    </submittedName>
</protein>
<keyword evidence="4" id="KW-0862">Zinc</keyword>
<evidence type="ECO:0000256" key="6">
    <source>
        <dbReference type="PROSITE-ProRule" id="PRU00176"/>
    </source>
</evidence>
<feature type="region of interest" description="Disordered" evidence="8">
    <location>
        <begin position="750"/>
        <end position="786"/>
    </location>
</feature>
<feature type="compositionally biased region" description="Basic and acidic residues" evidence="8">
    <location>
        <begin position="868"/>
        <end position="882"/>
    </location>
</feature>
<evidence type="ECO:0000313" key="12">
    <source>
        <dbReference type="Proteomes" id="UP000515550"/>
    </source>
</evidence>
<feature type="region of interest" description="Disordered" evidence="8">
    <location>
        <begin position="833"/>
        <end position="882"/>
    </location>
</feature>
<evidence type="ECO:0000259" key="9">
    <source>
        <dbReference type="PROSITE" id="PS50102"/>
    </source>
</evidence>
<dbReference type="VEuPathDB" id="PlasmoDB:PVBDA_1103040"/>
<dbReference type="PROSITE" id="PS01358">
    <property type="entry name" value="ZF_RANBP2_1"/>
    <property type="match status" value="1"/>
</dbReference>
<feature type="compositionally biased region" description="Basic and acidic residues" evidence="8">
    <location>
        <begin position="167"/>
        <end position="185"/>
    </location>
</feature>
<accession>A0A6V7SDS9</accession>
<dbReference type="GO" id="GO:0003723">
    <property type="term" value="F:RNA binding"/>
    <property type="evidence" value="ECO:0007669"/>
    <property type="project" value="UniProtKB-UniRule"/>
</dbReference>
<dbReference type="InterPro" id="IPR036443">
    <property type="entry name" value="Znf_RanBP2_sf"/>
</dbReference>
<dbReference type="PROSITE" id="PS50102">
    <property type="entry name" value="RRM"/>
    <property type="match status" value="1"/>
</dbReference>
<dbReference type="PROSITE" id="PS50199">
    <property type="entry name" value="ZF_RANBP2_2"/>
    <property type="match status" value="1"/>
</dbReference>
<comment type="subcellular location">
    <subcellularLocation>
        <location evidence="1">Nucleus</location>
    </subcellularLocation>
</comment>
<dbReference type="SMART" id="SM00547">
    <property type="entry name" value="ZnF_RBZ"/>
    <property type="match status" value="1"/>
</dbReference>
<sequence>MSSKNRKYGDNYRDDDYHYRDRNEKVKNSWSTEYDKEREHRRDRENYEYSNKKRKGFRDHSSNKNYDDWHNKNYDDWHNKNHEKKYNNYHDSQNYDKHCNNKNNNYYDSENKRRNNFDGYYQNNNERKYDKNYGTSMKDRGRKRSRNNNSGTENDSDYSLRSNNESRYTHSDKNRKYKQNNKEYDENKNYYINDYNNIKYVKNLDEHLEKRPTVELSRFIFIYKISNDITEEEIDEVIRNIAIHHAFSLPVNIHINKLSYFSTRDELFVRENLEFLKNNFYFNYIHQHNIINPQVENLINDDTCCIIEFPSNEASRKLFSLYEHTNYSIKIKNNLTSYIFPLFKLKKKNISEEKHTLKKASDWICSSCNFLNFSRRVTCHLCKAEKTADAKSVDIEKQTIASSFFLNHNTILNNQNSNINANYFSKFVTNTEKGSNEAPSNIHIKSAHTINETVGNNINVTDFAKHTDYSHLKNDGKESEHTEKYIQGYNNSLLYPHNNNNNQFEFLINNKNVEKGTQQILNDKEKTNMLILKDIDGNISNKDILTFLNEMFEKRNVKYLYLFNDIKGSNKRKGFCVIEFNNEFSAEKMMKELDGNYYVKFQNNYLKLDYIYEKEKSVFFECIQLAKLNIHKSSASQINNSISYFNFFITYLEAILNSNIINYTYFLAWSSQIIILKNEKPQLTEFFFDYNSKYYYHPVYQIYFDNNTSFYMSLANGYYIWNDTLKCLVRFYMNNSQTNYETNNEHNCEAEHGAGQASTKENVSTHQISKNDKEINNRGTSENNNINMKISSLVQKAKMIALESKKNMEKMNINEINNSFEKNKKQNDIIKKHFSTDSADDDNDSSDLEELKKKKGYYNNNTINSSKSDQKPKHENNYKETHGKLYNDKTVENINNYSNYNENISNIKDGNSISNTGVTNNFNDMNNINQHQENIVDLNICFICLRKFENSSLLQKHIDMSSLHKKNIQSLSDVTPVS</sequence>
<keyword evidence="5" id="KW-0539">Nucleus</keyword>
<feature type="compositionally biased region" description="Polar residues" evidence="8">
    <location>
        <begin position="777"/>
        <end position="786"/>
    </location>
</feature>
<feature type="region of interest" description="Disordered" evidence="8">
    <location>
        <begin position="1"/>
        <end position="47"/>
    </location>
</feature>
<dbReference type="GO" id="GO:0008270">
    <property type="term" value="F:zinc ion binding"/>
    <property type="evidence" value="ECO:0007669"/>
    <property type="project" value="UniProtKB-KW"/>
</dbReference>
<evidence type="ECO:0000313" key="11">
    <source>
        <dbReference type="EMBL" id="CAD2095633.1"/>
    </source>
</evidence>
<dbReference type="GO" id="GO:0000398">
    <property type="term" value="P:mRNA splicing, via spliceosome"/>
    <property type="evidence" value="ECO:0007669"/>
    <property type="project" value="TreeGrafter"/>
</dbReference>
<feature type="compositionally biased region" description="Basic and acidic residues" evidence="8">
    <location>
        <begin position="85"/>
        <end position="99"/>
    </location>
</feature>
<evidence type="ECO:0000256" key="1">
    <source>
        <dbReference type="ARBA" id="ARBA00004123"/>
    </source>
</evidence>
<proteinExistence type="predicted"/>
<evidence type="ECO:0000256" key="3">
    <source>
        <dbReference type="ARBA" id="ARBA00022771"/>
    </source>
</evidence>
<dbReference type="SUPFAM" id="SSF54928">
    <property type="entry name" value="RNA-binding domain, RBD"/>
    <property type="match status" value="1"/>
</dbReference>
<dbReference type="GO" id="GO:0005634">
    <property type="term" value="C:nucleus"/>
    <property type="evidence" value="ECO:0007669"/>
    <property type="project" value="UniProtKB-SubCell"/>
</dbReference>
<feature type="compositionally biased region" description="Polar residues" evidence="8">
    <location>
        <begin position="157"/>
        <end position="166"/>
    </location>
</feature>
<dbReference type="Proteomes" id="UP000515550">
    <property type="component" value="Chromosome PVBDA_11"/>
</dbReference>
<dbReference type="InterPro" id="IPR035979">
    <property type="entry name" value="RBD_domain_sf"/>
</dbReference>
<organism evidence="11 12">
    <name type="scientific">Plasmodium vinckei brucechwatti</name>
    <dbReference type="NCBI Taxonomy" id="119398"/>
    <lineage>
        <taxon>Eukaryota</taxon>
        <taxon>Sar</taxon>
        <taxon>Alveolata</taxon>
        <taxon>Apicomplexa</taxon>
        <taxon>Aconoidasida</taxon>
        <taxon>Haemosporida</taxon>
        <taxon>Plasmodiidae</taxon>
        <taxon>Plasmodium</taxon>
        <taxon>Plasmodium (Vinckeia)</taxon>
    </lineage>
</organism>
<dbReference type="SUPFAM" id="SSF90209">
    <property type="entry name" value="Ran binding protein zinc finger-like"/>
    <property type="match status" value="1"/>
</dbReference>
<feature type="compositionally biased region" description="Polar residues" evidence="8">
    <location>
        <begin position="756"/>
        <end position="768"/>
    </location>
</feature>
<dbReference type="InterPro" id="IPR012677">
    <property type="entry name" value="Nucleotide-bd_a/b_plait_sf"/>
</dbReference>
<feature type="domain" description="RanBP2-type" evidence="10">
    <location>
        <begin position="359"/>
        <end position="388"/>
    </location>
</feature>